<feature type="domain" description="HTH lysR-type" evidence="6">
    <location>
        <begin position="18"/>
        <end position="60"/>
    </location>
</feature>
<dbReference type="Proteomes" id="UP000820669">
    <property type="component" value="Unassembled WGS sequence"/>
</dbReference>
<dbReference type="InterPro" id="IPR000847">
    <property type="entry name" value="LysR_HTH_N"/>
</dbReference>
<dbReference type="Gene3D" id="1.10.10.10">
    <property type="entry name" value="Winged helix-like DNA-binding domain superfamily/Winged helix DNA-binding domain"/>
    <property type="match status" value="1"/>
</dbReference>
<evidence type="ECO:0000313" key="7">
    <source>
        <dbReference type="EMBL" id="NMI01194.1"/>
    </source>
</evidence>
<evidence type="ECO:0000259" key="6">
    <source>
        <dbReference type="PROSITE" id="PS50931"/>
    </source>
</evidence>
<proteinExistence type="inferred from homology"/>
<comment type="caution">
    <text evidence="7">The sequence shown here is derived from an EMBL/GenBank/DDBJ whole genome shotgun (WGS) entry which is preliminary data.</text>
</comment>
<keyword evidence="4" id="KW-0804">Transcription</keyword>
<dbReference type="InterPro" id="IPR036388">
    <property type="entry name" value="WH-like_DNA-bd_sf"/>
</dbReference>
<dbReference type="EMBL" id="JAAXLA010000077">
    <property type="protein sequence ID" value="NMI01194.1"/>
    <property type="molecule type" value="Genomic_DNA"/>
</dbReference>
<accession>A0ABX1SL04</accession>
<gene>
    <name evidence="7" type="ORF">HF526_28420</name>
</gene>
<evidence type="ECO:0000313" key="8">
    <source>
        <dbReference type="Proteomes" id="UP000820669"/>
    </source>
</evidence>
<dbReference type="InterPro" id="IPR036390">
    <property type="entry name" value="WH_DNA-bd_sf"/>
</dbReference>
<evidence type="ECO:0000256" key="1">
    <source>
        <dbReference type="ARBA" id="ARBA00009437"/>
    </source>
</evidence>
<evidence type="ECO:0000256" key="3">
    <source>
        <dbReference type="ARBA" id="ARBA00023125"/>
    </source>
</evidence>
<dbReference type="PANTHER" id="PTHR30346:SF0">
    <property type="entry name" value="HCA OPERON TRANSCRIPTIONAL ACTIVATOR HCAR"/>
    <property type="match status" value="1"/>
</dbReference>
<evidence type="ECO:0000256" key="5">
    <source>
        <dbReference type="SAM" id="MobiDB-lite"/>
    </source>
</evidence>
<dbReference type="PRINTS" id="PR00039">
    <property type="entry name" value="HTHLYSR"/>
</dbReference>
<dbReference type="Pfam" id="PF00126">
    <property type="entry name" value="HTH_1"/>
    <property type="match status" value="1"/>
</dbReference>
<keyword evidence="2" id="KW-0805">Transcription regulation</keyword>
<feature type="region of interest" description="Disordered" evidence="5">
    <location>
        <begin position="93"/>
        <end position="129"/>
    </location>
</feature>
<dbReference type="SUPFAM" id="SSF46785">
    <property type="entry name" value="Winged helix' DNA-binding domain"/>
    <property type="match status" value="1"/>
</dbReference>
<evidence type="ECO:0000256" key="2">
    <source>
        <dbReference type="ARBA" id="ARBA00023015"/>
    </source>
</evidence>
<evidence type="ECO:0000256" key="4">
    <source>
        <dbReference type="ARBA" id="ARBA00023163"/>
    </source>
</evidence>
<protein>
    <submittedName>
        <fullName evidence="7">LysR family transcriptional regulator</fullName>
    </submittedName>
</protein>
<reference evidence="7 8" key="1">
    <citation type="submission" date="2020-04" db="EMBL/GenBank/DDBJ databases">
        <authorList>
            <person name="Klaysubun C."/>
            <person name="Duangmal K."/>
            <person name="Lipun K."/>
        </authorList>
    </citation>
    <scope>NUCLEOTIDE SEQUENCE [LARGE SCALE GENOMIC DNA]</scope>
    <source>
        <strain evidence="7 8">K10HN5</strain>
    </source>
</reference>
<keyword evidence="8" id="KW-1185">Reference proteome</keyword>
<dbReference type="PROSITE" id="PS50931">
    <property type="entry name" value="HTH_LYSR"/>
    <property type="match status" value="1"/>
</dbReference>
<feature type="compositionally biased region" description="Basic and acidic residues" evidence="5">
    <location>
        <begin position="115"/>
        <end position="129"/>
    </location>
</feature>
<organism evidence="7 8">
    <name type="scientific">Pseudonocardia acidicola</name>
    <dbReference type="NCBI Taxonomy" id="2724939"/>
    <lineage>
        <taxon>Bacteria</taxon>
        <taxon>Bacillati</taxon>
        <taxon>Actinomycetota</taxon>
        <taxon>Actinomycetes</taxon>
        <taxon>Pseudonocardiales</taxon>
        <taxon>Pseudonocardiaceae</taxon>
        <taxon>Pseudonocardia</taxon>
    </lineage>
</organism>
<sequence length="129" mass="14075">MSYRSGAAPQRRHRGEGRSVTRAAARLHLTQPPLRAEIARLEHELGVAPLIRHRRGGDLTGAGRHLLTHARTLLADVEAVVRREPLVAVLRLAPATPEPDAPGPQVARRRPGRSAGDRLRAARPDRSTP</sequence>
<name>A0ABX1SL04_9PSEU</name>
<keyword evidence="3" id="KW-0238">DNA-binding</keyword>
<dbReference type="PANTHER" id="PTHR30346">
    <property type="entry name" value="TRANSCRIPTIONAL DUAL REGULATOR HCAR-RELATED"/>
    <property type="match status" value="1"/>
</dbReference>
<comment type="similarity">
    <text evidence="1">Belongs to the LysR transcriptional regulatory family.</text>
</comment>